<dbReference type="GO" id="GO:0051087">
    <property type="term" value="F:protein-folding chaperone binding"/>
    <property type="evidence" value="ECO:0007669"/>
    <property type="project" value="TreeGrafter"/>
</dbReference>
<keyword evidence="1" id="KW-0143">Chaperone</keyword>
<name>A0A6H5I229_9HYME</name>
<gene>
    <name evidence="4" type="ORF">TBRA_LOCUS2364</name>
</gene>
<dbReference type="PROSITE" id="PS50076">
    <property type="entry name" value="DNAJ_2"/>
    <property type="match status" value="1"/>
</dbReference>
<dbReference type="OrthoDB" id="550424at2759"/>
<dbReference type="SUPFAM" id="SSF49493">
    <property type="entry name" value="HSP40/DnaJ peptide-binding domain"/>
    <property type="match status" value="2"/>
</dbReference>
<accession>A0A6H5I229</accession>
<dbReference type="SUPFAM" id="SSF46565">
    <property type="entry name" value="Chaperone J-domain"/>
    <property type="match status" value="1"/>
</dbReference>
<dbReference type="InterPro" id="IPR036869">
    <property type="entry name" value="J_dom_sf"/>
</dbReference>
<dbReference type="InterPro" id="IPR018253">
    <property type="entry name" value="DnaJ_domain_CS"/>
</dbReference>
<evidence type="ECO:0000313" key="4">
    <source>
        <dbReference type="EMBL" id="CAB0030358.1"/>
    </source>
</evidence>
<dbReference type="GO" id="GO:0005829">
    <property type="term" value="C:cytosol"/>
    <property type="evidence" value="ECO:0007669"/>
    <property type="project" value="TreeGrafter"/>
</dbReference>
<dbReference type="Gene3D" id="2.60.260.20">
    <property type="entry name" value="Urease metallochaperone UreE, N-terminal domain"/>
    <property type="match status" value="2"/>
</dbReference>
<dbReference type="PANTHER" id="PTHR24078:SF519">
    <property type="entry name" value="DNAJ HOMOLOG SUBFAMILY B MEMBER 13"/>
    <property type="match status" value="1"/>
</dbReference>
<dbReference type="Gene3D" id="1.10.287.110">
    <property type="entry name" value="DnaJ domain"/>
    <property type="match status" value="1"/>
</dbReference>
<feature type="domain" description="J" evidence="3">
    <location>
        <begin position="1"/>
        <end position="60"/>
    </location>
</feature>
<dbReference type="EMBL" id="CADCXV010000458">
    <property type="protein sequence ID" value="CAB0030358.1"/>
    <property type="molecule type" value="Genomic_DNA"/>
</dbReference>
<protein>
    <recommendedName>
        <fullName evidence="3">J domain-containing protein</fullName>
    </recommendedName>
</protein>
<dbReference type="PANTHER" id="PTHR24078">
    <property type="entry name" value="DNAJ HOMOLOG SUBFAMILY C MEMBER"/>
    <property type="match status" value="1"/>
</dbReference>
<organism evidence="4 5">
    <name type="scientific">Trichogramma brassicae</name>
    <dbReference type="NCBI Taxonomy" id="86971"/>
    <lineage>
        <taxon>Eukaryota</taxon>
        <taxon>Metazoa</taxon>
        <taxon>Ecdysozoa</taxon>
        <taxon>Arthropoda</taxon>
        <taxon>Hexapoda</taxon>
        <taxon>Insecta</taxon>
        <taxon>Pterygota</taxon>
        <taxon>Neoptera</taxon>
        <taxon>Endopterygota</taxon>
        <taxon>Hymenoptera</taxon>
        <taxon>Apocrita</taxon>
        <taxon>Proctotrupomorpha</taxon>
        <taxon>Chalcidoidea</taxon>
        <taxon>Trichogrammatidae</taxon>
        <taxon>Trichogramma</taxon>
    </lineage>
</organism>
<dbReference type="InterPro" id="IPR001623">
    <property type="entry name" value="DnaJ_domain"/>
</dbReference>
<reference evidence="4 5" key="1">
    <citation type="submission" date="2020-02" db="EMBL/GenBank/DDBJ databases">
        <authorList>
            <person name="Ferguson B K."/>
        </authorList>
    </citation>
    <scope>NUCLEOTIDE SEQUENCE [LARGE SCALE GENOMIC DNA]</scope>
</reference>
<dbReference type="PROSITE" id="PS00636">
    <property type="entry name" value="DNAJ_1"/>
    <property type="match status" value="1"/>
</dbReference>
<feature type="region of interest" description="Disordered" evidence="2">
    <location>
        <begin position="238"/>
        <end position="337"/>
    </location>
</feature>
<evidence type="ECO:0000256" key="1">
    <source>
        <dbReference type="ARBA" id="ARBA00023186"/>
    </source>
</evidence>
<dbReference type="GO" id="GO:0006457">
    <property type="term" value="P:protein folding"/>
    <property type="evidence" value="ECO:0007669"/>
    <property type="project" value="InterPro"/>
</dbReference>
<dbReference type="InterPro" id="IPR002939">
    <property type="entry name" value="DnaJ_C"/>
</dbReference>
<dbReference type="CDD" id="cd06257">
    <property type="entry name" value="DnaJ"/>
    <property type="match status" value="1"/>
</dbReference>
<evidence type="ECO:0000256" key="2">
    <source>
        <dbReference type="SAM" id="MobiDB-lite"/>
    </source>
</evidence>
<dbReference type="InterPro" id="IPR008971">
    <property type="entry name" value="HSP40/DnaJ_pept-bd"/>
</dbReference>
<dbReference type="Pfam" id="PF01556">
    <property type="entry name" value="DnaJ_C"/>
    <property type="match status" value="1"/>
</dbReference>
<feature type="compositionally biased region" description="Acidic residues" evidence="2">
    <location>
        <begin position="294"/>
        <end position="306"/>
    </location>
</feature>
<dbReference type="GO" id="GO:0051082">
    <property type="term" value="F:unfolded protein binding"/>
    <property type="evidence" value="ECO:0007669"/>
    <property type="project" value="InterPro"/>
</dbReference>
<dbReference type="AlphaFoldDB" id="A0A6H5I229"/>
<keyword evidence="5" id="KW-1185">Reference proteome</keyword>
<evidence type="ECO:0000259" key="3">
    <source>
        <dbReference type="PROSITE" id="PS50076"/>
    </source>
</evidence>
<sequence>MCRLCFSFRRLAINLHPERDRDADPCNLDAENRRALFALVAEAYDVLSNSDFKSVYDEFGGKGLREGAIDSKTGKRIKPYVYHGEPLRTYREFFGTDNPYVDLLENFKVPYEDNTTVIPKRKAYPVIESLELTLEEVFFGGIKKKCYDEKMLSITIMPGLPTETRIVFPDFVDSGPSLKNADLIFVTRDAKHKTFKRDGKDLFMRVRITLKEALCGKTLTIDTIEGRVLRIPITSIASRPEDNPVRGHAVCRGSAQSRQSRARLRHRVPRDESEPGQPGLDRPCLGPGSRGEAGPEEGGQEVEPAPDGDGGQGVRAKGDLQADTEIRKMDGGRIEGG</sequence>
<evidence type="ECO:0000313" key="5">
    <source>
        <dbReference type="Proteomes" id="UP000479190"/>
    </source>
</evidence>
<proteinExistence type="predicted"/>
<dbReference type="InterPro" id="IPR051339">
    <property type="entry name" value="DnaJ_subfamily_B"/>
</dbReference>
<dbReference type="PRINTS" id="PR00625">
    <property type="entry name" value="JDOMAIN"/>
</dbReference>
<feature type="compositionally biased region" description="Basic and acidic residues" evidence="2">
    <location>
        <begin position="316"/>
        <end position="337"/>
    </location>
</feature>
<dbReference type="Proteomes" id="UP000479190">
    <property type="component" value="Unassembled WGS sequence"/>
</dbReference>
<dbReference type="CDD" id="cd10747">
    <property type="entry name" value="DnaJ_C"/>
    <property type="match status" value="1"/>
</dbReference>